<dbReference type="PANTHER" id="PTHR42903">
    <property type="entry name" value="INNER MEMBRANE PROTEIN YCCF"/>
    <property type="match status" value="1"/>
</dbReference>
<feature type="domain" description="Inner membrane component" evidence="2">
    <location>
        <begin position="4"/>
        <end position="54"/>
    </location>
</feature>
<evidence type="ECO:0000256" key="1">
    <source>
        <dbReference type="SAM" id="Phobius"/>
    </source>
</evidence>
<dbReference type="OrthoDB" id="3238663at2"/>
<gene>
    <name evidence="3" type="ORF">PSRA_0020</name>
</gene>
<keyword evidence="1" id="KW-0472">Membrane</keyword>
<dbReference type="GO" id="GO:0005886">
    <property type="term" value="C:plasma membrane"/>
    <property type="evidence" value="ECO:0007669"/>
    <property type="project" value="TreeGrafter"/>
</dbReference>
<evidence type="ECO:0000313" key="4">
    <source>
        <dbReference type="Proteomes" id="UP000216725"/>
    </source>
</evidence>
<accession>A0A261F3C7</accession>
<dbReference type="InterPro" id="IPR005185">
    <property type="entry name" value="YccF"/>
</dbReference>
<feature type="transmembrane region" description="Helical" evidence="1">
    <location>
        <begin position="6"/>
        <end position="35"/>
    </location>
</feature>
<name>A0A261F3C7_9BIFI</name>
<dbReference type="AlphaFoldDB" id="A0A261F3C7"/>
<keyword evidence="4" id="KW-1185">Reference proteome</keyword>
<dbReference type="RefSeq" id="WP_094659843.1">
    <property type="nucleotide sequence ID" value="NZ_JBKZBO010000039.1"/>
</dbReference>
<dbReference type="InterPro" id="IPR031308">
    <property type="entry name" value="UCP028777"/>
</dbReference>
<dbReference type="Pfam" id="PF03733">
    <property type="entry name" value="YccF"/>
    <property type="match status" value="2"/>
</dbReference>
<protein>
    <recommendedName>
        <fullName evidence="2">Inner membrane component domain-containing protein</fullName>
    </recommendedName>
</protein>
<feature type="transmembrane region" description="Helical" evidence="1">
    <location>
        <begin position="56"/>
        <end position="74"/>
    </location>
</feature>
<dbReference type="NCBIfam" id="NF008740">
    <property type="entry name" value="PRK11770.1-2"/>
    <property type="match status" value="1"/>
</dbReference>
<reference evidence="3 4" key="1">
    <citation type="journal article" date="2017" name="BMC Genomics">
        <title>Comparative genomic and phylogenomic analyses of the Bifidobacteriaceae family.</title>
        <authorList>
            <person name="Lugli G.A."/>
            <person name="Milani C."/>
            <person name="Turroni F."/>
            <person name="Duranti S."/>
            <person name="Mancabelli L."/>
            <person name="Mangifesta M."/>
            <person name="Ferrario C."/>
            <person name="Modesto M."/>
            <person name="Mattarelli P."/>
            <person name="Jiri K."/>
            <person name="van Sinderen D."/>
            <person name="Ventura M."/>
        </authorList>
    </citation>
    <scope>NUCLEOTIDE SEQUENCE [LARGE SCALE GENOMIC DNA]</scope>
    <source>
        <strain evidence="3 4">DSM 24742</strain>
    </source>
</reference>
<proteinExistence type="predicted"/>
<sequence>MRFLGNILWIVFGGLIIALGWLVVGGVLCLTIVGIPLGLQCFKAAELTLAPFGREVVYGGGVGSALGNFLWAITFGWMFALSYVLAGIFNCVTIIGIPFGMQAFKLAKLAWAPFGAEIL</sequence>
<dbReference type="PANTHER" id="PTHR42903:SF1">
    <property type="entry name" value="INNER MEMBRANE PROTEIN YCCF"/>
    <property type="match status" value="1"/>
</dbReference>
<keyword evidence="1" id="KW-1133">Transmembrane helix</keyword>
<dbReference type="InterPro" id="IPR052937">
    <property type="entry name" value="Inner_membrane_protein"/>
</dbReference>
<feature type="domain" description="Inner membrane component" evidence="2">
    <location>
        <begin position="66"/>
        <end position="115"/>
    </location>
</feature>
<dbReference type="EMBL" id="MWWR01000001">
    <property type="protein sequence ID" value="OZG53573.1"/>
    <property type="molecule type" value="Genomic_DNA"/>
</dbReference>
<comment type="caution">
    <text evidence="3">The sequence shown here is derived from an EMBL/GenBank/DDBJ whole genome shotgun (WGS) entry which is preliminary data.</text>
</comment>
<feature type="transmembrane region" description="Helical" evidence="1">
    <location>
        <begin position="80"/>
        <end position="99"/>
    </location>
</feature>
<dbReference type="PIRSF" id="PIRSF028777">
    <property type="entry name" value="UCP028777"/>
    <property type="match status" value="1"/>
</dbReference>
<evidence type="ECO:0000313" key="3">
    <source>
        <dbReference type="EMBL" id="OZG53573.1"/>
    </source>
</evidence>
<dbReference type="Proteomes" id="UP000216725">
    <property type="component" value="Unassembled WGS sequence"/>
</dbReference>
<organism evidence="3 4">
    <name type="scientific">Pseudoscardovia radai</name>
    <dbReference type="NCBI Taxonomy" id="987066"/>
    <lineage>
        <taxon>Bacteria</taxon>
        <taxon>Bacillati</taxon>
        <taxon>Actinomycetota</taxon>
        <taxon>Actinomycetes</taxon>
        <taxon>Bifidobacteriales</taxon>
        <taxon>Bifidobacteriaceae</taxon>
        <taxon>Pseudoscardovia</taxon>
    </lineage>
</organism>
<keyword evidence="1" id="KW-0812">Transmembrane</keyword>
<evidence type="ECO:0000259" key="2">
    <source>
        <dbReference type="Pfam" id="PF03733"/>
    </source>
</evidence>